<evidence type="ECO:0000259" key="2">
    <source>
        <dbReference type="Pfam" id="PF24463"/>
    </source>
</evidence>
<proteinExistence type="predicted"/>
<evidence type="ECO:0000313" key="4">
    <source>
        <dbReference type="Proteomes" id="UP000178885"/>
    </source>
</evidence>
<name>A0A1F6TSF0_9PROT</name>
<evidence type="ECO:0000259" key="1">
    <source>
        <dbReference type="Pfam" id="PF09413"/>
    </source>
</evidence>
<dbReference type="Pfam" id="PF09413">
    <property type="entry name" value="DUF2007"/>
    <property type="match status" value="1"/>
</dbReference>
<feature type="domain" description="DUF7577" evidence="2">
    <location>
        <begin position="77"/>
        <end position="101"/>
    </location>
</feature>
<dbReference type="Pfam" id="PF24463">
    <property type="entry name" value="DUF7577"/>
    <property type="match status" value="1"/>
</dbReference>
<feature type="domain" description="DUF2007" evidence="1">
    <location>
        <begin position="1"/>
        <end position="68"/>
    </location>
</feature>
<dbReference type="Gene3D" id="3.30.70.790">
    <property type="entry name" value="UreE, C-terminal domain"/>
    <property type="match status" value="1"/>
</dbReference>
<dbReference type="STRING" id="1817760.A2151_05170"/>
<dbReference type="EMBL" id="MFSU01000040">
    <property type="protein sequence ID" value="OGI47989.1"/>
    <property type="molecule type" value="Genomic_DNA"/>
</dbReference>
<comment type="caution">
    <text evidence="3">The sequence shown here is derived from an EMBL/GenBank/DDBJ whole genome shotgun (WGS) entry which is preliminary data.</text>
</comment>
<dbReference type="InterPro" id="IPR018551">
    <property type="entry name" value="DUF2007"/>
</dbReference>
<evidence type="ECO:0000313" key="3">
    <source>
        <dbReference type="EMBL" id="OGI47989.1"/>
    </source>
</evidence>
<reference evidence="3 4" key="1">
    <citation type="journal article" date="2016" name="Nat. Commun.">
        <title>Thousands of microbial genomes shed light on interconnected biogeochemical processes in an aquifer system.</title>
        <authorList>
            <person name="Anantharaman K."/>
            <person name="Brown C.T."/>
            <person name="Hug L.A."/>
            <person name="Sharon I."/>
            <person name="Castelle C.J."/>
            <person name="Probst A.J."/>
            <person name="Thomas B.C."/>
            <person name="Singh A."/>
            <person name="Wilkins M.J."/>
            <person name="Karaoz U."/>
            <person name="Brodie E.L."/>
            <person name="Williams K.H."/>
            <person name="Hubbard S.S."/>
            <person name="Banfield J.F."/>
        </authorList>
    </citation>
    <scope>NUCLEOTIDE SEQUENCE [LARGE SCALE GENOMIC DNA]</scope>
</reference>
<sequence>MRRLCSAANLPEAYLLKQLLEQAGIEARVFNEHAQGALGEIPFTHAYPEVWLINDADAVRAEELIRTYERTEPSAVTRACPACGEQNPQGFEICWRCGAPIS</sequence>
<dbReference type="AlphaFoldDB" id="A0A1F6TSF0"/>
<dbReference type="Proteomes" id="UP000178885">
    <property type="component" value="Unassembled WGS sequence"/>
</dbReference>
<dbReference type="InterPro" id="IPR055999">
    <property type="entry name" value="DUF7577"/>
</dbReference>
<gene>
    <name evidence="3" type="ORF">A2151_05170</name>
</gene>
<protein>
    <submittedName>
        <fullName evidence="3">Uncharacterized protein</fullName>
    </submittedName>
</protein>
<accession>A0A1F6TSF0</accession>
<organism evidence="3 4">
    <name type="scientific">Candidatus Muproteobacteria bacterium RBG_16_65_34</name>
    <dbReference type="NCBI Taxonomy" id="1817760"/>
    <lineage>
        <taxon>Bacteria</taxon>
        <taxon>Pseudomonadati</taxon>
        <taxon>Pseudomonadota</taxon>
        <taxon>Candidatus Muproteobacteria</taxon>
    </lineage>
</organism>